<feature type="compositionally biased region" description="Low complexity" evidence="1">
    <location>
        <begin position="1046"/>
        <end position="1067"/>
    </location>
</feature>
<protein>
    <recommendedName>
        <fullName evidence="2">PIN domain-containing protein</fullName>
    </recommendedName>
</protein>
<feature type="compositionally biased region" description="Polar residues" evidence="1">
    <location>
        <begin position="1"/>
        <end position="16"/>
    </location>
</feature>
<dbReference type="InterPro" id="IPR011990">
    <property type="entry name" value="TPR-like_helical_dom_sf"/>
</dbReference>
<dbReference type="GO" id="GO:0003713">
    <property type="term" value="F:transcription coactivator activity"/>
    <property type="evidence" value="ECO:0007669"/>
    <property type="project" value="TreeGrafter"/>
</dbReference>
<dbReference type="InterPro" id="IPR051647">
    <property type="entry name" value="Mediator_comp_sub12"/>
</dbReference>
<dbReference type="Gene3D" id="3.40.50.1010">
    <property type="entry name" value="5'-nuclease"/>
    <property type="match status" value="1"/>
</dbReference>
<dbReference type="EMBL" id="JAHMUF010000025">
    <property type="protein sequence ID" value="KAG7191669.1"/>
    <property type="molecule type" value="Genomic_DNA"/>
</dbReference>
<sequence length="1286" mass="145782">MRNPDISSSNNNTTSGHPYAVTVEPAINSSVQPATQQKRQNSNSGCMLSNSNKRTPPNPLQFPMAMQSSIPQSPSSHNKQQEQQPQPQPQQQQMQPRMLRRNVNQSYQQQNASMKTPTPSSFELPSSPNMNQNNMASIQNNSDLSESNALMENDQTQQQQRLSSKEANEYGYGLQQHQVQHQQVQQLQQQPRTMTDQEQQLAAKLKVTYKNIVNYEEIVQKNCIEITLKLNQFAIYSTNSVSGGSPPSQQQQQQQQMVKTSELLSDLWTIYHHNITLLDNYYDFLVNALKPSSNQIQFKTGKNIVDLYKIPRRMWVYGIVGFLEVLKNIMNVFQDHEICSCFISYCFTIISNLTDPMLEMEGWWSEKLGDLSRMAIALYASKFIDWKISAEHWYSVAMKSLYGHGKIYYHMCTVQQDNLEALVNIGKSVICRDPFVPTQHYLRLVVENICTQRNILLLLELPIIDFIKIHKVLLTIYHHTIDQSSNSSSITATGSATSQSSGISNNNNNNNNNNIGDGTASEGGIRDSQVQYGIALVTRYGITFGSDSNGYNFFTRELYTPTGITQIHESHNPYYFQQGGNAAPYVAAANVNLNSVEKMNFWFNKGPLFAIANINHLIGFGDAKNPFAKVFELPEALRERKDKKEKKRKSRAESQGMDDIPTGGTTTSSNNPEVGNNGNISQFLSSNEGSMVFADVLSPRDWFFCLQYINKSVLELSIRILNHYLVGPKQASTPHVIVWLYFMIAVGQATNKFPNSKSMFLWLFRKLFPWQSLINYLNSVLEVVKKSKKLNGLIASYLRQGNYMSKFSNAEFLPEVWQCWGTLWFDAIAPKGDFTDLEVAGVKNSDIFDLPTCGTSPVFNTSTSSVSGMNNDLMLGAGSRVRSMNIEKDNDERIVRILLLAIVLADEYNLGLIRTEQGFRFEKQTFKNTDTMVGQIPDVIPQIEEFLLADGRFVQNNFLQPISAENLSSESMISANKLNEIWFSSLEREAAVGQPLNNDDNGYEFSATEDFQGYIDDEGTYADSEFENEDNSQQLHNAPRQQCNAQSSQPLHFQQQQLQQSGPPEQQQHFYTSYEVPSDDWSVGNIYFEGDLGDRMDSHLTYITLDANLWLKHCGRIFKCVRNGVIKVLIPLIVFQELRTLRKSTEATIADAATRSIIIIRELFLSNEIVPLRFDGTVAMDINETTELENNSNWRSNIDETILNAVSEHDEIGKKLLKGWNVKIHNSNGTKSMILNAQNAKALRYCILVTDDRNMRLRAKTVGLTSFQSKWLFTQLETAFPYNCID</sequence>
<organism evidence="3 4">
    <name type="scientific">Scheffersomyces spartinae</name>
    <dbReference type="NCBI Taxonomy" id="45513"/>
    <lineage>
        <taxon>Eukaryota</taxon>
        <taxon>Fungi</taxon>
        <taxon>Dikarya</taxon>
        <taxon>Ascomycota</taxon>
        <taxon>Saccharomycotina</taxon>
        <taxon>Pichiomycetes</taxon>
        <taxon>Debaryomycetaceae</taxon>
        <taxon>Scheffersomyces</taxon>
    </lineage>
</organism>
<comment type="caution">
    <text evidence="3">The sequence shown here is derived from an EMBL/GenBank/DDBJ whole genome shotgun (WGS) entry which is preliminary data.</text>
</comment>
<gene>
    <name evidence="3" type="ORF">KQ657_002940</name>
</gene>
<dbReference type="PANTHER" id="PTHR46007">
    <property type="entry name" value="MEDIATOR OF RNA POLYMERASE II TRANSCRIPTION SUBUNIT 12"/>
    <property type="match status" value="1"/>
</dbReference>
<feature type="compositionally biased region" description="Polar residues" evidence="1">
    <location>
        <begin position="663"/>
        <end position="679"/>
    </location>
</feature>
<feature type="region of interest" description="Disordered" evidence="1">
    <location>
        <begin position="639"/>
        <end position="679"/>
    </location>
</feature>
<dbReference type="RefSeq" id="XP_043047221.1">
    <property type="nucleotide sequence ID" value="XM_043193685.1"/>
</dbReference>
<dbReference type="OrthoDB" id="2017974at2759"/>
<dbReference type="GO" id="GO:0045944">
    <property type="term" value="P:positive regulation of transcription by RNA polymerase II"/>
    <property type="evidence" value="ECO:0007669"/>
    <property type="project" value="TreeGrafter"/>
</dbReference>
<proteinExistence type="predicted"/>
<dbReference type="Proteomes" id="UP000790833">
    <property type="component" value="Unassembled WGS sequence"/>
</dbReference>
<evidence type="ECO:0000313" key="3">
    <source>
        <dbReference type="EMBL" id="KAG7191669.1"/>
    </source>
</evidence>
<evidence type="ECO:0000259" key="2">
    <source>
        <dbReference type="SMART" id="SM00670"/>
    </source>
</evidence>
<evidence type="ECO:0000313" key="4">
    <source>
        <dbReference type="Proteomes" id="UP000790833"/>
    </source>
</evidence>
<dbReference type="SUPFAM" id="SSF48452">
    <property type="entry name" value="TPR-like"/>
    <property type="match status" value="1"/>
</dbReference>
<name>A0A9P7V5S2_9ASCO</name>
<dbReference type="PANTHER" id="PTHR46007:SF8">
    <property type="entry name" value="C2H2-TYPE DOMAIN-CONTAINING PROTEIN"/>
    <property type="match status" value="1"/>
</dbReference>
<evidence type="ECO:0000256" key="1">
    <source>
        <dbReference type="SAM" id="MobiDB-lite"/>
    </source>
</evidence>
<dbReference type="InterPro" id="IPR002716">
    <property type="entry name" value="PIN_dom"/>
</dbReference>
<dbReference type="InterPro" id="IPR029060">
    <property type="entry name" value="PIN-like_dom_sf"/>
</dbReference>
<feature type="compositionally biased region" description="Polar residues" evidence="1">
    <location>
        <begin position="66"/>
        <end position="78"/>
    </location>
</feature>
<feature type="compositionally biased region" description="Low complexity" evidence="1">
    <location>
        <begin position="81"/>
        <end position="96"/>
    </location>
</feature>
<feature type="region of interest" description="Disordered" evidence="1">
    <location>
        <begin position="1044"/>
        <end position="1067"/>
    </location>
</feature>
<dbReference type="SUPFAM" id="SSF88723">
    <property type="entry name" value="PIN domain-like"/>
    <property type="match status" value="1"/>
</dbReference>
<dbReference type="Pfam" id="PF13638">
    <property type="entry name" value="PIN_4"/>
    <property type="match status" value="1"/>
</dbReference>
<dbReference type="SMART" id="SM00670">
    <property type="entry name" value="PINc"/>
    <property type="match status" value="1"/>
</dbReference>
<feature type="domain" description="PIN" evidence="2">
    <location>
        <begin position="1101"/>
        <end position="1257"/>
    </location>
</feature>
<feature type="region of interest" description="Disordered" evidence="1">
    <location>
        <begin position="1"/>
        <end position="137"/>
    </location>
</feature>
<dbReference type="GO" id="GO:0016592">
    <property type="term" value="C:mediator complex"/>
    <property type="evidence" value="ECO:0007669"/>
    <property type="project" value="TreeGrafter"/>
</dbReference>
<dbReference type="GeneID" id="66116314"/>
<dbReference type="GO" id="GO:0004540">
    <property type="term" value="F:RNA nuclease activity"/>
    <property type="evidence" value="ECO:0007669"/>
    <property type="project" value="UniProtKB-ARBA"/>
</dbReference>
<feature type="compositionally biased region" description="Polar residues" evidence="1">
    <location>
        <begin position="102"/>
        <end position="137"/>
    </location>
</feature>
<keyword evidence="4" id="KW-1185">Reference proteome</keyword>
<feature type="region of interest" description="Disordered" evidence="1">
    <location>
        <begin position="485"/>
        <end position="522"/>
    </location>
</feature>
<reference evidence="3" key="1">
    <citation type="submission" date="2021-03" db="EMBL/GenBank/DDBJ databases">
        <authorList>
            <person name="Palmer J.M."/>
        </authorList>
    </citation>
    <scope>NUCLEOTIDE SEQUENCE</scope>
    <source>
        <strain evidence="3">ARV_011</strain>
    </source>
</reference>
<accession>A0A9P7V5S2</accession>
<feature type="compositionally biased region" description="Low complexity" evidence="1">
    <location>
        <begin position="485"/>
        <end position="514"/>
    </location>
</feature>
<feature type="compositionally biased region" description="Polar residues" evidence="1">
    <location>
        <begin position="27"/>
        <end position="55"/>
    </location>
</feature>